<keyword evidence="2" id="KW-1185">Reference proteome</keyword>
<dbReference type="Proteomes" id="UP000594014">
    <property type="component" value="Chromosome"/>
</dbReference>
<evidence type="ECO:0000313" key="2">
    <source>
        <dbReference type="Proteomes" id="UP000594014"/>
    </source>
</evidence>
<reference evidence="1" key="1">
    <citation type="submission" date="2019-08" db="EMBL/GenBank/DDBJ databases">
        <title>Genome sequence of Clostridiales bacterium MT110.</title>
        <authorList>
            <person name="Cao J."/>
        </authorList>
    </citation>
    <scope>NUCLEOTIDE SEQUENCE</scope>
    <source>
        <strain evidence="1">MT110</strain>
    </source>
</reference>
<dbReference type="EMBL" id="CP042469">
    <property type="protein sequence ID" value="QOX65880.1"/>
    <property type="molecule type" value="Genomic_DNA"/>
</dbReference>
<gene>
    <name evidence="1" type="ORF">FRZ06_08480</name>
</gene>
<proteinExistence type="predicted"/>
<evidence type="ECO:0000313" key="1">
    <source>
        <dbReference type="EMBL" id="QOX65880.1"/>
    </source>
</evidence>
<organism evidence="1 2">
    <name type="scientific">Anoxybacterium hadale</name>
    <dbReference type="NCBI Taxonomy" id="3408580"/>
    <lineage>
        <taxon>Bacteria</taxon>
        <taxon>Bacillati</taxon>
        <taxon>Bacillota</taxon>
        <taxon>Clostridia</taxon>
        <taxon>Peptostreptococcales</taxon>
        <taxon>Anaerovoracaceae</taxon>
        <taxon>Anoxybacterium</taxon>
    </lineage>
</organism>
<name>A0ACD1AIN4_9FIRM</name>
<sequence length="94" mass="10696">MVLPVTLFLLLFLFLLFGIQNIATGSDRESLKILKDAVVRATIQCYAIEGMYPPDVAYLENKYGIVYDHNRYIVHYEIFAGNILPDITVVDIGR</sequence>
<protein>
    <submittedName>
        <fullName evidence="1">Uncharacterized protein</fullName>
    </submittedName>
</protein>
<accession>A0ACD1AIN4</accession>